<dbReference type="Proteomes" id="UP001378592">
    <property type="component" value="Unassembled WGS sequence"/>
</dbReference>
<keyword evidence="4" id="KW-1185">Reference proteome</keyword>
<proteinExistence type="predicted"/>
<feature type="domain" description="UBC core" evidence="2">
    <location>
        <begin position="63"/>
        <end position="211"/>
    </location>
</feature>
<dbReference type="InterPro" id="IPR000608">
    <property type="entry name" value="UBC"/>
</dbReference>
<evidence type="ECO:0000259" key="2">
    <source>
        <dbReference type="PROSITE" id="PS50127"/>
    </source>
</evidence>
<dbReference type="InterPro" id="IPR050113">
    <property type="entry name" value="Ub_conjugating_enzyme"/>
</dbReference>
<feature type="region of interest" description="Disordered" evidence="1">
    <location>
        <begin position="242"/>
        <end position="280"/>
    </location>
</feature>
<gene>
    <name evidence="3" type="ORF">R5R35_007877</name>
</gene>
<dbReference type="SMART" id="SM00212">
    <property type="entry name" value="UBCc"/>
    <property type="match status" value="1"/>
</dbReference>
<comment type="caution">
    <text evidence="3">The sequence shown here is derived from an EMBL/GenBank/DDBJ whole genome shotgun (WGS) entry which is preliminary data.</text>
</comment>
<dbReference type="Gene3D" id="3.10.110.10">
    <property type="entry name" value="Ubiquitin Conjugating Enzyme"/>
    <property type="match status" value="1"/>
</dbReference>
<evidence type="ECO:0000313" key="4">
    <source>
        <dbReference type="Proteomes" id="UP001378592"/>
    </source>
</evidence>
<sequence length="280" mass="32204">MASIETTKTDTEDMNEPFRRQGSLRRVLPSLPSGDSQLSMSAKMIDRPAVSSRVNQNEYKQYQLEYGLISEYKMLQNQDIPGVYVIPSAHSSLLWYGVIFVRQGIYQGGVFRFKVLIPDEFPDGGCPKVVFESNIFHPMIHDDSGELDVRNGFQEWQKNVNHIWQVLHYLRRAFFKFETKSPVNELAYELYTTNLKEFRKKAQLCVKESQERVYDPPPTDDPHYIAFEPYNEDIHGPVRESIFKQKNIEKGPSSEEEDGGSVGPSWVQPGSLQPFSKPDS</sequence>
<dbReference type="SUPFAM" id="SSF54495">
    <property type="entry name" value="UBC-like"/>
    <property type="match status" value="1"/>
</dbReference>
<protein>
    <recommendedName>
        <fullName evidence="2">UBC core domain-containing protein</fullName>
    </recommendedName>
</protein>
<reference evidence="3 4" key="1">
    <citation type="submission" date="2024-03" db="EMBL/GenBank/DDBJ databases">
        <title>The genome assembly and annotation of the cricket Gryllus longicercus Weissman &amp; Gray.</title>
        <authorList>
            <person name="Szrajer S."/>
            <person name="Gray D."/>
            <person name="Ylla G."/>
        </authorList>
    </citation>
    <scope>NUCLEOTIDE SEQUENCE [LARGE SCALE GENOMIC DNA]</scope>
    <source>
        <strain evidence="3">DAG 2021-001</strain>
        <tissue evidence="3">Whole body minus gut</tissue>
    </source>
</reference>
<name>A0AAN9VNM8_9ORTH</name>
<dbReference type="CDD" id="cd23814">
    <property type="entry name" value="UEV_AKTIP"/>
    <property type="match status" value="1"/>
</dbReference>
<evidence type="ECO:0000256" key="1">
    <source>
        <dbReference type="SAM" id="MobiDB-lite"/>
    </source>
</evidence>
<dbReference type="PANTHER" id="PTHR24067">
    <property type="entry name" value="UBIQUITIN-CONJUGATING ENZYME E2"/>
    <property type="match status" value="1"/>
</dbReference>
<dbReference type="EMBL" id="JAZDUA010000364">
    <property type="protein sequence ID" value="KAK7793722.1"/>
    <property type="molecule type" value="Genomic_DNA"/>
</dbReference>
<evidence type="ECO:0000313" key="3">
    <source>
        <dbReference type="EMBL" id="KAK7793722.1"/>
    </source>
</evidence>
<organism evidence="3 4">
    <name type="scientific">Gryllus longicercus</name>
    <dbReference type="NCBI Taxonomy" id="2509291"/>
    <lineage>
        <taxon>Eukaryota</taxon>
        <taxon>Metazoa</taxon>
        <taxon>Ecdysozoa</taxon>
        <taxon>Arthropoda</taxon>
        <taxon>Hexapoda</taxon>
        <taxon>Insecta</taxon>
        <taxon>Pterygota</taxon>
        <taxon>Neoptera</taxon>
        <taxon>Polyneoptera</taxon>
        <taxon>Orthoptera</taxon>
        <taxon>Ensifera</taxon>
        <taxon>Gryllidea</taxon>
        <taxon>Grylloidea</taxon>
        <taxon>Gryllidae</taxon>
        <taxon>Gryllinae</taxon>
        <taxon>Gryllus</taxon>
    </lineage>
</organism>
<dbReference type="InterPro" id="IPR016135">
    <property type="entry name" value="UBQ-conjugating_enzyme/RWD"/>
</dbReference>
<feature type="compositionally biased region" description="Basic and acidic residues" evidence="1">
    <location>
        <begin position="242"/>
        <end position="253"/>
    </location>
</feature>
<dbReference type="AlphaFoldDB" id="A0AAN9VNM8"/>
<dbReference type="PROSITE" id="PS50127">
    <property type="entry name" value="UBC_2"/>
    <property type="match status" value="1"/>
</dbReference>
<accession>A0AAN9VNM8</accession>
<dbReference type="Pfam" id="PF00179">
    <property type="entry name" value="UQ_con"/>
    <property type="match status" value="1"/>
</dbReference>